<accession>A0A9D4G3Q2</accession>
<sequence>MFPATPPPRVRRRMTHRLLRLALIIIGVDVVHAHRVFLGVDLLVRAITPLLWETFHQETPFPALKSVSGIRDIDLPVLGALGSLGPLCDPSLRNLVTPFHVCRLLFWPQHTSAVPTTTGLNLYSNTSSYTYQAPGTGVNLTTSAAFSAPRVSSTLHRSILRAAATPSNPYTLWIQQSPGIFVPITTDPLPATAGIQSESADLITDRPNSPAISLMVPENDPLMLEAYESSIPTSVSTGFIQSNALADGSIEAGLESNEAKPYYLASINQVYELMCNTLDEDFCPRLSLYPYAYHITISIITDKCY</sequence>
<keyword evidence="2" id="KW-1185">Reference proteome</keyword>
<evidence type="ECO:0000313" key="2">
    <source>
        <dbReference type="Proteomes" id="UP000828390"/>
    </source>
</evidence>
<dbReference type="AlphaFoldDB" id="A0A9D4G3Q2"/>
<protein>
    <submittedName>
        <fullName evidence="1">Uncharacterized protein</fullName>
    </submittedName>
</protein>
<reference evidence="1" key="2">
    <citation type="submission" date="2020-11" db="EMBL/GenBank/DDBJ databases">
        <authorList>
            <person name="McCartney M.A."/>
            <person name="Auch B."/>
            <person name="Kono T."/>
            <person name="Mallez S."/>
            <person name="Becker A."/>
            <person name="Gohl D.M."/>
            <person name="Silverstein K.A.T."/>
            <person name="Koren S."/>
            <person name="Bechman K.B."/>
            <person name="Herman A."/>
            <person name="Abrahante J.E."/>
            <person name="Garbe J."/>
        </authorList>
    </citation>
    <scope>NUCLEOTIDE SEQUENCE</scope>
    <source>
        <strain evidence="1">Duluth1</strain>
        <tissue evidence="1">Whole animal</tissue>
    </source>
</reference>
<dbReference type="Proteomes" id="UP000828390">
    <property type="component" value="Unassembled WGS sequence"/>
</dbReference>
<name>A0A9D4G3Q2_DREPO</name>
<gene>
    <name evidence="1" type="ORF">DPMN_136901</name>
</gene>
<reference evidence="1" key="1">
    <citation type="journal article" date="2019" name="bioRxiv">
        <title>The Genome of the Zebra Mussel, Dreissena polymorpha: A Resource for Invasive Species Research.</title>
        <authorList>
            <person name="McCartney M.A."/>
            <person name="Auch B."/>
            <person name="Kono T."/>
            <person name="Mallez S."/>
            <person name="Zhang Y."/>
            <person name="Obille A."/>
            <person name="Becker A."/>
            <person name="Abrahante J.E."/>
            <person name="Garbe J."/>
            <person name="Badalamenti J.P."/>
            <person name="Herman A."/>
            <person name="Mangelson H."/>
            <person name="Liachko I."/>
            <person name="Sullivan S."/>
            <person name="Sone E.D."/>
            <person name="Koren S."/>
            <person name="Silverstein K.A.T."/>
            <person name="Beckman K.B."/>
            <person name="Gohl D.M."/>
        </authorList>
    </citation>
    <scope>NUCLEOTIDE SEQUENCE</scope>
    <source>
        <strain evidence="1">Duluth1</strain>
        <tissue evidence="1">Whole animal</tissue>
    </source>
</reference>
<evidence type="ECO:0000313" key="1">
    <source>
        <dbReference type="EMBL" id="KAH3808544.1"/>
    </source>
</evidence>
<proteinExistence type="predicted"/>
<organism evidence="1 2">
    <name type="scientific">Dreissena polymorpha</name>
    <name type="common">Zebra mussel</name>
    <name type="synonym">Mytilus polymorpha</name>
    <dbReference type="NCBI Taxonomy" id="45954"/>
    <lineage>
        <taxon>Eukaryota</taxon>
        <taxon>Metazoa</taxon>
        <taxon>Spiralia</taxon>
        <taxon>Lophotrochozoa</taxon>
        <taxon>Mollusca</taxon>
        <taxon>Bivalvia</taxon>
        <taxon>Autobranchia</taxon>
        <taxon>Heteroconchia</taxon>
        <taxon>Euheterodonta</taxon>
        <taxon>Imparidentia</taxon>
        <taxon>Neoheterodontei</taxon>
        <taxon>Myida</taxon>
        <taxon>Dreissenoidea</taxon>
        <taxon>Dreissenidae</taxon>
        <taxon>Dreissena</taxon>
    </lineage>
</organism>
<comment type="caution">
    <text evidence="1">The sequence shown here is derived from an EMBL/GenBank/DDBJ whole genome shotgun (WGS) entry which is preliminary data.</text>
</comment>
<dbReference type="EMBL" id="JAIWYP010000006">
    <property type="protein sequence ID" value="KAH3808544.1"/>
    <property type="molecule type" value="Genomic_DNA"/>
</dbReference>